<evidence type="ECO:0000256" key="1">
    <source>
        <dbReference type="SAM" id="SignalP"/>
    </source>
</evidence>
<protein>
    <submittedName>
        <fullName evidence="2">Venom Protein</fullName>
    </submittedName>
</protein>
<organism evidence="2">
    <name type="scientific">Hemiscolopendra marginata</name>
    <dbReference type="NCBI Taxonomy" id="943146"/>
    <lineage>
        <taxon>Eukaryota</taxon>
        <taxon>Metazoa</taxon>
        <taxon>Ecdysozoa</taxon>
        <taxon>Arthropoda</taxon>
        <taxon>Myriapoda</taxon>
        <taxon>Chilopoda</taxon>
        <taxon>Pleurostigmophora</taxon>
        <taxon>Scolopendromorpha</taxon>
        <taxon>Scolopendridae</taxon>
        <taxon>Hemiscolopendra</taxon>
    </lineage>
</organism>
<dbReference type="EMBL" id="GHBY01000086">
    <property type="protein sequence ID" value="MUP40263.1"/>
    <property type="molecule type" value="Transcribed_RNA"/>
</dbReference>
<dbReference type="Gene3D" id="2.40.128.20">
    <property type="match status" value="1"/>
</dbReference>
<accession>A0A646QC78</accession>
<feature type="chain" id="PRO_5024960670" evidence="1">
    <location>
        <begin position="30"/>
        <end position="188"/>
    </location>
</feature>
<dbReference type="InterPro" id="IPR012674">
    <property type="entry name" value="Calycin"/>
</dbReference>
<evidence type="ECO:0000313" key="2">
    <source>
        <dbReference type="EMBL" id="MUP40263.1"/>
    </source>
</evidence>
<dbReference type="AlphaFoldDB" id="A0A646QC78"/>
<reference evidence="2" key="1">
    <citation type="submission" date="2018-11" db="EMBL/GenBank/DDBJ databases">
        <title>Venom-gland transcriptomics and venom proteomics of the Florida green centipede (Hemiscolopendra marginata) reveal sex-based variation in a centipede venom.</title>
        <authorList>
            <person name="Nystrom G.S."/>
            <person name="Ward M.J."/>
            <person name="Ellsworth S.A."/>
            <person name="Rokyta D.R."/>
        </authorList>
    </citation>
    <scope>NUCLEOTIDE SEQUENCE</scope>
    <source>
        <tissue evidence="2">Venom gland</tissue>
    </source>
</reference>
<feature type="signal peptide" evidence="1">
    <location>
        <begin position="1"/>
        <end position="29"/>
    </location>
</feature>
<name>A0A646QC78_9MYRI</name>
<sequence>MLSTILFSIEMFLFILATIFTVGVIRCEANTLTSCPDIQSESITGVEGHWYMVYASTLRSTVRCTFSDMVNKGSNHFESTVTIDMKDNSPSQTMVSDIKKDTDGKYYDTWVDKGVVKKDPVMLKIEGDFLLEYLCVHYANGTVFEHASIHSKTKEKSDAIKTTFDTMLKNKNSQYGQFYEQPLTDCSG</sequence>
<dbReference type="SUPFAM" id="SSF50814">
    <property type="entry name" value="Lipocalins"/>
    <property type="match status" value="1"/>
</dbReference>
<keyword evidence="1" id="KW-0732">Signal</keyword>
<proteinExistence type="predicted"/>